<name>A0AA86UG60_9EUKA</name>
<accession>A0AA86UG60</accession>
<dbReference type="EMBL" id="CATOUU010000880">
    <property type="protein sequence ID" value="CAI9956860.1"/>
    <property type="molecule type" value="Genomic_DNA"/>
</dbReference>
<reference evidence="1" key="1">
    <citation type="submission" date="2023-06" db="EMBL/GenBank/DDBJ databases">
        <authorList>
            <person name="Kurt Z."/>
        </authorList>
    </citation>
    <scope>NUCLEOTIDE SEQUENCE</scope>
</reference>
<keyword evidence="3" id="KW-1185">Reference proteome</keyword>
<sequence>MKRLDFSSTCTGIGTPTNDIQYSSPPIPLTVYRSQGLAMYYDSYFHLVPSQKPTFHHFKHLFFIPKLVPDKRHQKTLMFLRHQKFVRRINELDKQFKGRNGYKEFFAVENGFKNERIIISGSNYQKQLTEFSLKNRQSKLMKNKEIEAKRRNTVWMLEKNHRQILIQKMALKHVQKGIKLVNYRINKEQLVNKLKMEEEIGLKLYKRRNYMRRICVGIRRNALKTMEEVLWINIGTWNA</sequence>
<evidence type="ECO:0000313" key="1">
    <source>
        <dbReference type="EMBL" id="CAI9956860.1"/>
    </source>
</evidence>
<organism evidence="1">
    <name type="scientific">Hexamita inflata</name>
    <dbReference type="NCBI Taxonomy" id="28002"/>
    <lineage>
        <taxon>Eukaryota</taxon>
        <taxon>Metamonada</taxon>
        <taxon>Diplomonadida</taxon>
        <taxon>Hexamitidae</taxon>
        <taxon>Hexamitinae</taxon>
        <taxon>Hexamita</taxon>
    </lineage>
</organism>
<dbReference type="AlphaFoldDB" id="A0AA86UG60"/>
<dbReference type="Proteomes" id="UP001642409">
    <property type="component" value="Unassembled WGS sequence"/>
</dbReference>
<protein>
    <submittedName>
        <fullName evidence="2">Hypothetical_protein</fullName>
    </submittedName>
</protein>
<gene>
    <name evidence="2" type="ORF">HINF_LOCUS30675</name>
    <name evidence="1" type="ORF">HINF_LOCUS44505</name>
</gene>
<reference evidence="2 3" key="2">
    <citation type="submission" date="2024-07" db="EMBL/GenBank/DDBJ databases">
        <authorList>
            <person name="Akdeniz Z."/>
        </authorList>
    </citation>
    <scope>NUCLEOTIDE SEQUENCE [LARGE SCALE GENOMIC DNA]</scope>
</reference>
<proteinExistence type="predicted"/>
<evidence type="ECO:0000313" key="2">
    <source>
        <dbReference type="EMBL" id="CAL6026087.1"/>
    </source>
</evidence>
<dbReference type="EMBL" id="CAXDID020000101">
    <property type="protein sequence ID" value="CAL6026087.1"/>
    <property type="molecule type" value="Genomic_DNA"/>
</dbReference>
<comment type="caution">
    <text evidence="1">The sequence shown here is derived from an EMBL/GenBank/DDBJ whole genome shotgun (WGS) entry which is preliminary data.</text>
</comment>
<evidence type="ECO:0000313" key="3">
    <source>
        <dbReference type="Proteomes" id="UP001642409"/>
    </source>
</evidence>